<dbReference type="GO" id="GO:0009349">
    <property type="term" value="C:riboflavin synthase complex"/>
    <property type="evidence" value="ECO:0007669"/>
    <property type="project" value="UniProtKB-UniRule"/>
</dbReference>
<comment type="caution">
    <text evidence="7">Lacks conserved residue(s) required for the propagation of feature annotation.</text>
</comment>
<accession>A0A931LSW4</accession>
<dbReference type="EC" id="2.5.1.78" evidence="3 7"/>
<dbReference type="GO" id="GO:0005829">
    <property type="term" value="C:cytosol"/>
    <property type="evidence" value="ECO:0007669"/>
    <property type="project" value="TreeGrafter"/>
</dbReference>
<proteinExistence type="inferred from homology"/>
<protein>
    <recommendedName>
        <fullName evidence="3 7">6,7-dimethyl-8-ribityllumazine synthase</fullName>
        <shortName evidence="7">DMRL synthase</shortName>
        <shortName evidence="7">LS</shortName>
        <shortName evidence="7">Lumazine synthase</shortName>
        <ecNumber evidence="3 7">2.5.1.78</ecNumber>
    </recommendedName>
</protein>
<evidence type="ECO:0000256" key="6">
    <source>
        <dbReference type="ARBA" id="ARBA00048785"/>
    </source>
</evidence>
<feature type="binding site" evidence="7">
    <location>
        <position position="22"/>
    </location>
    <ligand>
        <name>5-amino-6-(D-ribitylamino)uracil</name>
        <dbReference type="ChEBI" id="CHEBI:15934"/>
    </ligand>
</feature>
<dbReference type="GO" id="GO:0009231">
    <property type="term" value="P:riboflavin biosynthetic process"/>
    <property type="evidence" value="ECO:0007669"/>
    <property type="project" value="UniProtKB-UniRule"/>
</dbReference>
<dbReference type="InterPro" id="IPR036467">
    <property type="entry name" value="LS/RS_sf"/>
</dbReference>
<evidence type="ECO:0000256" key="1">
    <source>
        <dbReference type="ARBA" id="ARBA00004917"/>
    </source>
</evidence>
<dbReference type="InterPro" id="IPR034964">
    <property type="entry name" value="LS"/>
</dbReference>
<organism evidence="8 9">
    <name type="scientific">Fimbriimonas ginsengisoli</name>
    <dbReference type="NCBI Taxonomy" id="1005039"/>
    <lineage>
        <taxon>Bacteria</taxon>
        <taxon>Bacillati</taxon>
        <taxon>Armatimonadota</taxon>
        <taxon>Fimbriimonadia</taxon>
        <taxon>Fimbriimonadales</taxon>
        <taxon>Fimbriimonadaceae</taxon>
        <taxon>Fimbriimonas</taxon>
    </lineage>
</organism>
<feature type="binding site" evidence="7">
    <location>
        <position position="125"/>
    </location>
    <ligand>
        <name>(2S)-2-hydroxy-3-oxobutyl phosphate</name>
        <dbReference type="ChEBI" id="CHEBI:58830"/>
    </ligand>
</feature>
<keyword evidence="5 7" id="KW-0808">Transferase</keyword>
<dbReference type="Proteomes" id="UP000727962">
    <property type="component" value="Unassembled WGS sequence"/>
</dbReference>
<dbReference type="EMBL" id="JACOSL010000039">
    <property type="protein sequence ID" value="MBI1756767.1"/>
    <property type="molecule type" value="Genomic_DNA"/>
</dbReference>
<dbReference type="InterPro" id="IPR002180">
    <property type="entry name" value="LS/RS"/>
</dbReference>
<reference evidence="8" key="1">
    <citation type="submission" date="2020-07" db="EMBL/GenBank/DDBJ databases">
        <title>Huge and variable diversity of episymbiotic CPR bacteria and DPANN archaea in groundwater ecosystems.</title>
        <authorList>
            <person name="He C.Y."/>
            <person name="Keren R."/>
            <person name="Whittaker M."/>
            <person name="Farag I.F."/>
            <person name="Doudna J."/>
            <person name="Cate J.H.D."/>
            <person name="Banfield J.F."/>
        </authorList>
    </citation>
    <scope>NUCLEOTIDE SEQUENCE</scope>
    <source>
        <strain evidence="8">NC_groundwater_17_Pr7_B-0.1um_64_12</strain>
    </source>
</reference>
<evidence type="ECO:0000256" key="5">
    <source>
        <dbReference type="ARBA" id="ARBA00022679"/>
    </source>
</evidence>
<comment type="caution">
    <text evidence="8">The sequence shown here is derived from an EMBL/GenBank/DDBJ whole genome shotgun (WGS) entry which is preliminary data.</text>
</comment>
<evidence type="ECO:0000256" key="3">
    <source>
        <dbReference type="ARBA" id="ARBA00012664"/>
    </source>
</evidence>
<evidence type="ECO:0000313" key="8">
    <source>
        <dbReference type="EMBL" id="MBI1756767.1"/>
    </source>
</evidence>
<keyword evidence="4 7" id="KW-0686">Riboflavin biosynthesis</keyword>
<dbReference type="AlphaFoldDB" id="A0A931LSW4"/>
<dbReference type="Gene3D" id="3.40.50.960">
    <property type="entry name" value="Lumazine/riboflavin synthase"/>
    <property type="match status" value="1"/>
</dbReference>
<name>A0A931LSW4_FIMGI</name>
<dbReference type="PANTHER" id="PTHR21058:SF0">
    <property type="entry name" value="6,7-DIMETHYL-8-RIBITYLLUMAZINE SYNTHASE"/>
    <property type="match status" value="1"/>
</dbReference>
<feature type="active site" description="Proton donor" evidence="7">
    <location>
        <position position="86"/>
    </location>
</feature>
<feature type="binding site" evidence="7">
    <location>
        <begin position="78"/>
        <end position="80"/>
    </location>
    <ligand>
        <name>5-amino-6-(D-ribitylamino)uracil</name>
        <dbReference type="ChEBI" id="CHEBI:15934"/>
    </ligand>
</feature>
<evidence type="ECO:0000256" key="2">
    <source>
        <dbReference type="ARBA" id="ARBA00007424"/>
    </source>
</evidence>
<comment type="similarity">
    <text evidence="2 7">Belongs to the DMRL synthase family.</text>
</comment>
<sequence>MREIKGRMDASGKRFVVIVSRWNELVTSALLSGALDELARHGEPEVEVIHVPGAWEIPAAASAAIEKKPPSAILALGCILQGETPHAGNLAAEVGSALMRMQVEKHLPIAWGILTPDSVEQALDRAGLKHGNKGREAALAAIEMADLLGRL</sequence>
<comment type="catalytic activity">
    <reaction evidence="6 7">
        <text>(2S)-2-hydroxy-3-oxobutyl phosphate + 5-amino-6-(D-ribitylamino)uracil = 6,7-dimethyl-8-(1-D-ribityl)lumazine + phosphate + 2 H2O + H(+)</text>
        <dbReference type="Rhea" id="RHEA:26152"/>
        <dbReference type="ChEBI" id="CHEBI:15377"/>
        <dbReference type="ChEBI" id="CHEBI:15378"/>
        <dbReference type="ChEBI" id="CHEBI:15934"/>
        <dbReference type="ChEBI" id="CHEBI:43474"/>
        <dbReference type="ChEBI" id="CHEBI:58201"/>
        <dbReference type="ChEBI" id="CHEBI:58830"/>
        <dbReference type="EC" id="2.5.1.78"/>
    </reaction>
</comment>
<dbReference type="PANTHER" id="PTHR21058">
    <property type="entry name" value="6,7-DIMETHYL-8-RIBITYLLUMAZINE SYNTHASE DMRL SYNTHASE LUMAZINE SYNTHASE"/>
    <property type="match status" value="1"/>
</dbReference>
<comment type="function">
    <text evidence="7">Catalyzes the formation of 6,7-dimethyl-8-ribityllumazine by condensation of 5-amino-6-(D-ribitylamino)uracil with 3,4-dihydroxy-2-butanone 4-phosphate. This is the penultimate step in the biosynthesis of riboflavin.</text>
</comment>
<evidence type="ECO:0000256" key="7">
    <source>
        <dbReference type="HAMAP-Rule" id="MF_00178"/>
    </source>
</evidence>
<dbReference type="CDD" id="cd09209">
    <property type="entry name" value="Lumazine_synthase-I"/>
    <property type="match status" value="1"/>
</dbReference>
<comment type="pathway">
    <text evidence="1 7">Cofactor biosynthesis; riboflavin biosynthesis; riboflavin from 2-hydroxy-3-oxobutyl phosphate and 5-amino-6-(D-ribitylamino)uracil: step 1/2.</text>
</comment>
<feature type="binding site" evidence="7">
    <location>
        <begin position="83"/>
        <end position="84"/>
    </location>
    <ligand>
        <name>(2S)-2-hydroxy-3-oxobutyl phosphate</name>
        <dbReference type="ChEBI" id="CHEBI:58830"/>
    </ligand>
</feature>
<dbReference type="NCBIfam" id="TIGR00114">
    <property type="entry name" value="lumazine-synth"/>
    <property type="match status" value="1"/>
</dbReference>
<dbReference type="GO" id="GO:0000906">
    <property type="term" value="F:6,7-dimethyl-8-ribityllumazine synthase activity"/>
    <property type="evidence" value="ECO:0007669"/>
    <property type="project" value="UniProtKB-UniRule"/>
</dbReference>
<gene>
    <name evidence="7" type="primary">ribH</name>
    <name evidence="8" type="ORF">HYR64_06635</name>
</gene>
<dbReference type="SUPFAM" id="SSF52121">
    <property type="entry name" value="Lumazine synthase"/>
    <property type="match status" value="1"/>
</dbReference>
<dbReference type="Pfam" id="PF00885">
    <property type="entry name" value="DMRL_synthase"/>
    <property type="match status" value="1"/>
</dbReference>
<evidence type="ECO:0000256" key="4">
    <source>
        <dbReference type="ARBA" id="ARBA00022619"/>
    </source>
</evidence>
<evidence type="ECO:0000313" key="9">
    <source>
        <dbReference type="Proteomes" id="UP000727962"/>
    </source>
</evidence>
<dbReference type="HAMAP" id="MF_00178">
    <property type="entry name" value="Lumazine_synth"/>
    <property type="match status" value="1"/>
</dbReference>
<feature type="binding site" evidence="7">
    <location>
        <begin position="54"/>
        <end position="56"/>
    </location>
    <ligand>
        <name>5-amino-6-(D-ribitylamino)uracil</name>
        <dbReference type="ChEBI" id="CHEBI:15934"/>
    </ligand>
</feature>